<feature type="region of interest" description="Disordered" evidence="1">
    <location>
        <begin position="20"/>
        <end position="41"/>
    </location>
</feature>
<sequence>MDKSITKDIVVVTLRAGKMNPKSEIRPNPNPKLPELTRKVN</sequence>
<evidence type="ECO:0000256" key="1">
    <source>
        <dbReference type="SAM" id="MobiDB-lite"/>
    </source>
</evidence>
<evidence type="ECO:0000313" key="2">
    <source>
        <dbReference type="EMBL" id="OMO52534.1"/>
    </source>
</evidence>
<gene>
    <name evidence="2" type="ORF">CCACVL1_29191</name>
</gene>
<organism evidence="2 3">
    <name type="scientific">Corchorus capsularis</name>
    <name type="common">Jute</name>
    <dbReference type="NCBI Taxonomy" id="210143"/>
    <lineage>
        <taxon>Eukaryota</taxon>
        <taxon>Viridiplantae</taxon>
        <taxon>Streptophyta</taxon>
        <taxon>Embryophyta</taxon>
        <taxon>Tracheophyta</taxon>
        <taxon>Spermatophyta</taxon>
        <taxon>Magnoliopsida</taxon>
        <taxon>eudicotyledons</taxon>
        <taxon>Gunneridae</taxon>
        <taxon>Pentapetalae</taxon>
        <taxon>rosids</taxon>
        <taxon>malvids</taxon>
        <taxon>Malvales</taxon>
        <taxon>Malvaceae</taxon>
        <taxon>Grewioideae</taxon>
        <taxon>Apeibeae</taxon>
        <taxon>Corchorus</taxon>
    </lineage>
</organism>
<accession>A0A1R3G380</accession>
<feature type="non-terminal residue" evidence="2">
    <location>
        <position position="41"/>
    </location>
</feature>
<dbReference type="EMBL" id="AWWV01015494">
    <property type="protein sequence ID" value="OMO52534.1"/>
    <property type="molecule type" value="Genomic_DNA"/>
</dbReference>
<dbReference type="AlphaFoldDB" id="A0A1R3G380"/>
<name>A0A1R3G380_COCAP</name>
<comment type="caution">
    <text evidence="2">The sequence shown here is derived from an EMBL/GenBank/DDBJ whole genome shotgun (WGS) entry which is preliminary data.</text>
</comment>
<dbReference type="Gramene" id="OMO52534">
    <property type="protein sequence ID" value="OMO52534"/>
    <property type="gene ID" value="CCACVL1_29191"/>
</dbReference>
<evidence type="ECO:0000313" key="3">
    <source>
        <dbReference type="Proteomes" id="UP000188268"/>
    </source>
</evidence>
<dbReference type="Proteomes" id="UP000188268">
    <property type="component" value="Unassembled WGS sequence"/>
</dbReference>
<reference evidence="2 3" key="1">
    <citation type="submission" date="2013-09" db="EMBL/GenBank/DDBJ databases">
        <title>Corchorus capsularis genome sequencing.</title>
        <authorList>
            <person name="Alam M."/>
            <person name="Haque M.S."/>
            <person name="Islam M.S."/>
            <person name="Emdad E.M."/>
            <person name="Islam M.M."/>
            <person name="Ahmed B."/>
            <person name="Halim A."/>
            <person name="Hossen Q.M.M."/>
            <person name="Hossain M.Z."/>
            <person name="Ahmed R."/>
            <person name="Khan M.M."/>
            <person name="Islam R."/>
            <person name="Rashid M.M."/>
            <person name="Khan S.A."/>
            <person name="Rahman M.S."/>
            <person name="Alam M."/>
        </authorList>
    </citation>
    <scope>NUCLEOTIDE SEQUENCE [LARGE SCALE GENOMIC DNA]</scope>
    <source>
        <strain evidence="3">cv. CVL-1</strain>
        <tissue evidence="2">Whole seedling</tissue>
    </source>
</reference>
<protein>
    <submittedName>
        <fullName evidence="2">Uncharacterized protein</fullName>
    </submittedName>
</protein>
<proteinExistence type="predicted"/>
<keyword evidence="3" id="KW-1185">Reference proteome</keyword>